<feature type="region of interest" description="Disordered" evidence="2">
    <location>
        <begin position="410"/>
        <end position="456"/>
    </location>
</feature>
<dbReference type="AlphaFoldDB" id="U6GBH7"/>
<feature type="compositionally biased region" description="Low complexity" evidence="2">
    <location>
        <begin position="56"/>
        <end position="93"/>
    </location>
</feature>
<evidence type="ECO:0000313" key="4">
    <source>
        <dbReference type="EMBL" id="CDI75954.1"/>
    </source>
</evidence>
<dbReference type="VEuPathDB" id="ToxoDB:EPH_0006640"/>
<feature type="coiled-coil region" evidence="1">
    <location>
        <begin position="182"/>
        <end position="221"/>
    </location>
</feature>
<dbReference type="GO" id="GO:0004197">
    <property type="term" value="F:cysteine-type endopeptidase activity"/>
    <property type="evidence" value="ECO:0007669"/>
    <property type="project" value="InterPro"/>
</dbReference>
<keyword evidence="4" id="KW-0378">Hydrolase</keyword>
<dbReference type="PANTHER" id="PTHR24330">
    <property type="entry name" value="HOMEOBOX PROTEIN BARH-LIKE"/>
    <property type="match status" value="1"/>
</dbReference>
<dbReference type="EMBL" id="HG691236">
    <property type="protein sequence ID" value="CDI75954.1"/>
    <property type="molecule type" value="Genomic_DNA"/>
</dbReference>
<dbReference type="Gene3D" id="3.40.50.12660">
    <property type="match status" value="2"/>
</dbReference>
<keyword evidence="4" id="KW-0645">Protease</keyword>
<feature type="compositionally biased region" description="Low complexity" evidence="2">
    <location>
        <begin position="964"/>
        <end position="982"/>
    </location>
</feature>
<sequence length="1114" mass="121193">MDTKREDKIKRRYRQQQSQAWLLLLAKAYPAGMQQQHEDQRQMLQQAACTGTRDGQPLQQQLTGWQQQQHQLQQPHQQQQQSQQQPRQQQQQQDPAFTWTTTSVQPLTASSQYYTSADDYQQQQLQLQLQQLQQQQGLLLQPPPSGVEQRVISAAEQQQDWLMSGQNCPVQPQMAYPQEQQLQQQLLQQQQLQQEQQLLKQQQQEEQHMQLMALLQQQEQRVLQREQQLLANDIFINPALQQAAAGTTAATAQNAVHRAQESYAPSQQDGMHWDIQQQQQQQQQQQPIDYFTAPAGYSEFAAGGLGSMPFAYSAAPAVPQQQQQQQQRLHQHVIAGHRPQSATVAFVSNKNMKGKGRIWGETRAVVVGCTYTRHKNYNLRGPANDAHLFAHALVQLLRVDPDNVLLLSDALPDTPYRGSRNNSSGRVPRAPPHRTASQPNTSSSSSSSSSKEHPKGLVLHPTVDISQLEEPQPNPSAPTQPTKQNILISICCSTISLCSSSSSRCALNWLVKDAVPGDRLFFYFSGHSTQVDNLSAYEGEGYDEALLPVDFDSMGSEEDANLLLTTHVKEVLLSVAPQVHVCMILDTCGCQTILDPAGTGSVWTFIKAWSQVAVEAALPSIELPVRLSQEGPVTFAPTLSASEGGRPVVHGIFTWCLVSVLLDLFGPTNASGGRRVSYQGLIDRIRTRVRDLKWNRLFALDQMPELTVHTGGNASFDDLFYSLGRPAAFSPPPSPSAAAAAAAASSCSTDAKLQQTFAAALTATQRLSAACCINRPDAAAVAASVPSGAPSEYMEGYSFLDPAIAWLTLTCGGPSSSLRSCRSVSSIAPYSSSSSSFPASQLPIHAMQQQLQQQQQQPYTAAECFRLVQSREDSADSVASFDTFAPKKPRAPNVGEGAAPTSLRWGSGEKEEGIYKDMKDCASRSSGDSPFPAFEFKSSRKPPVGLLYTPGSTLLLPPQRSFPSSAGATTAAQTSAAAAARRNGGGAQGVNKGASRGGSPQQHLAADSSAAAAAAAREAYIAAASKHIDDRFNAEVAMGAATTAAYQAHLKKVNDVAPQADVLARLVMQQQKAGVTQQQPQQSPQPNRAPPTNKPRKIPIYDATPPPIYEATPD</sequence>
<feature type="domain" description="Peptidase C14 caspase" evidence="3">
    <location>
        <begin position="363"/>
        <end position="708"/>
    </location>
</feature>
<accession>U6GBH7</accession>
<evidence type="ECO:0000313" key="5">
    <source>
        <dbReference type="Proteomes" id="UP000018201"/>
    </source>
</evidence>
<dbReference type="Pfam" id="PF00656">
    <property type="entry name" value="Peptidase_C14"/>
    <property type="match status" value="1"/>
</dbReference>
<keyword evidence="1" id="KW-0175">Coiled coil</keyword>
<evidence type="ECO:0000256" key="2">
    <source>
        <dbReference type="SAM" id="MobiDB-lite"/>
    </source>
</evidence>
<reference evidence="4" key="2">
    <citation type="submission" date="2013-10" db="EMBL/GenBank/DDBJ databases">
        <authorList>
            <person name="Aslett M."/>
        </authorList>
    </citation>
    <scope>NUCLEOTIDE SEQUENCE [LARGE SCALE GENOMIC DNA]</scope>
    <source>
        <strain evidence="4">Houghton</strain>
    </source>
</reference>
<dbReference type="PANTHER" id="PTHR24330:SF19">
    <property type="entry name" value="MEDIATOR OF RNA POLYMERASE II TRANSCRIPTION SUBUNIT 29"/>
    <property type="match status" value="1"/>
</dbReference>
<dbReference type="GO" id="GO:0006508">
    <property type="term" value="P:proteolysis"/>
    <property type="evidence" value="ECO:0007669"/>
    <property type="project" value="UniProtKB-KW"/>
</dbReference>
<keyword evidence="5" id="KW-1185">Reference proteome</keyword>
<name>U6GBH7_9EIME</name>
<gene>
    <name evidence="4" type="ORF">EPH_0006640</name>
</gene>
<feature type="region of interest" description="Disordered" evidence="2">
    <location>
        <begin position="883"/>
        <end position="910"/>
    </location>
</feature>
<reference evidence="4" key="1">
    <citation type="submission" date="2013-10" db="EMBL/GenBank/DDBJ databases">
        <title>Genomic analysis of the causative agents of coccidiosis in chickens.</title>
        <authorList>
            <person name="Reid A.J."/>
            <person name="Blake D."/>
            <person name="Billington K."/>
            <person name="Browne H."/>
            <person name="Dunn M."/>
            <person name="Hung S."/>
            <person name="Kawahara F."/>
            <person name="Miranda-Saavedra D."/>
            <person name="Mourier T."/>
            <person name="Nagra H."/>
            <person name="Otto T.D."/>
            <person name="Rawlings N."/>
            <person name="Sanchez A."/>
            <person name="Sanders M."/>
            <person name="Subramaniam C."/>
            <person name="Tay Y."/>
            <person name="Dear P."/>
            <person name="Doerig C."/>
            <person name="Gruber A."/>
            <person name="Parkinson J."/>
            <person name="Shirley M."/>
            <person name="Wan K.L."/>
            <person name="Berriman M."/>
            <person name="Tomley F."/>
            <person name="Pain A."/>
        </authorList>
    </citation>
    <scope>NUCLEOTIDE SEQUENCE [LARGE SCALE GENOMIC DNA]</scope>
    <source>
        <strain evidence="4">Houghton</strain>
    </source>
</reference>
<feature type="region of interest" description="Disordered" evidence="2">
    <location>
        <begin position="44"/>
        <end position="95"/>
    </location>
</feature>
<protein>
    <submittedName>
        <fullName evidence="4">ICE-like protease (Caspase) p20 domain-containing protein, putative</fullName>
    </submittedName>
</protein>
<evidence type="ECO:0000256" key="1">
    <source>
        <dbReference type="SAM" id="Coils"/>
    </source>
</evidence>
<organism evidence="4 5">
    <name type="scientific">Eimeria praecox</name>
    <dbReference type="NCBI Taxonomy" id="51316"/>
    <lineage>
        <taxon>Eukaryota</taxon>
        <taxon>Sar</taxon>
        <taxon>Alveolata</taxon>
        <taxon>Apicomplexa</taxon>
        <taxon>Conoidasida</taxon>
        <taxon>Coccidia</taxon>
        <taxon>Eucoccidiorida</taxon>
        <taxon>Eimeriorina</taxon>
        <taxon>Eimeriidae</taxon>
        <taxon>Eimeria</taxon>
    </lineage>
</organism>
<dbReference type="InterPro" id="IPR052145">
    <property type="entry name" value="Mediator/Homeobox_domain"/>
</dbReference>
<feature type="region of interest" description="Disordered" evidence="2">
    <location>
        <begin position="1069"/>
        <end position="1114"/>
    </location>
</feature>
<dbReference type="OrthoDB" id="348364at2759"/>
<feature type="region of interest" description="Disordered" evidence="2">
    <location>
        <begin position="958"/>
        <end position="1006"/>
    </location>
</feature>
<proteinExistence type="predicted"/>
<dbReference type="Proteomes" id="UP000018201">
    <property type="component" value="Unassembled WGS sequence"/>
</dbReference>
<feature type="compositionally biased region" description="Low complexity" evidence="2">
    <location>
        <begin position="1077"/>
        <end position="1086"/>
    </location>
</feature>
<evidence type="ECO:0000259" key="3">
    <source>
        <dbReference type="Pfam" id="PF00656"/>
    </source>
</evidence>
<dbReference type="InterPro" id="IPR011600">
    <property type="entry name" value="Pept_C14_caspase"/>
</dbReference>